<evidence type="ECO:0000313" key="4">
    <source>
        <dbReference type="Proteomes" id="UP000248706"/>
    </source>
</evidence>
<dbReference type="Pfam" id="PF00561">
    <property type="entry name" value="Abhydrolase_1"/>
    <property type="match status" value="1"/>
</dbReference>
<dbReference type="GO" id="GO:0016020">
    <property type="term" value="C:membrane"/>
    <property type="evidence" value="ECO:0007669"/>
    <property type="project" value="TreeGrafter"/>
</dbReference>
<evidence type="ECO:0000313" key="3">
    <source>
        <dbReference type="EMBL" id="RAQ96536.1"/>
    </source>
</evidence>
<dbReference type="PRINTS" id="PR00111">
    <property type="entry name" value="ABHYDROLASE"/>
</dbReference>
<dbReference type="RefSeq" id="WP_112430189.1">
    <property type="nucleotide sequence ID" value="NZ_MCIF01000002.1"/>
</dbReference>
<dbReference type="Proteomes" id="UP000248706">
    <property type="component" value="Unassembled WGS sequence"/>
</dbReference>
<accession>A0A328VFQ3</accession>
<dbReference type="AlphaFoldDB" id="A0A328VFQ3"/>
<keyword evidence="4" id="KW-1185">Reference proteome</keyword>
<keyword evidence="1" id="KW-0378">Hydrolase</keyword>
<reference evidence="3 4" key="1">
    <citation type="submission" date="2016-08" db="EMBL/GenBank/DDBJ databases">
        <title>Analysis of Carbohydrate Active Enzymes in Thermogemmatispora T81 Reveals Carbohydrate Degradation Ability.</title>
        <authorList>
            <person name="Tomazini A."/>
            <person name="Lal S."/>
            <person name="Stott M."/>
            <person name="Henrissat B."/>
            <person name="Polikarpov I."/>
            <person name="Sparling R."/>
            <person name="Levin D.B."/>
        </authorList>
    </citation>
    <scope>NUCLEOTIDE SEQUENCE [LARGE SCALE GENOMIC DNA]</scope>
    <source>
        <strain evidence="3 4">T81</strain>
    </source>
</reference>
<gene>
    <name evidence="3" type="ORF">A4R35_13400</name>
</gene>
<organism evidence="3 4">
    <name type="scientific">Thermogemmatispora tikiterensis</name>
    <dbReference type="NCBI Taxonomy" id="1825093"/>
    <lineage>
        <taxon>Bacteria</taxon>
        <taxon>Bacillati</taxon>
        <taxon>Chloroflexota</taxon>
        <taxon>Ktedonobacteria</taxon>
        <taxon>Thermogemmatisporales</taxon>
        <taxon>Thermogemmatisporaceae</taxon>
        <taxon>Thermogemmatispora</taxon>
    </lineage>
</organism>
<feature type="domain" description="AB hydrolase-1" evidence="2">
    <location>
        <begin position="33"/>
        <end position="250"/>
    </location>
</feature>
<dbReference type="EMBL" id="MCIF01000002">
    <property type="protein sequence ID" value="RAQ96536.1"/>
    <property type="molecule type" value="Genomic_DNA"/>
</dbReference>
<evidence type="ECO:0000256" key="1">
    <source>
        <dbReference type="ARBA" id="ARBA00022801"/>
    </source>
</evidence>
<dbReference type="SUPFAM" id="SSF53474">
    <property type="entry name" value="alpha/beta-Hydrolases"/>
    <property type="match status" value="1"/>
</dbReference>
<evidence type="ECO:0000259" key="2">
    <source>
        <dbReference type="Pfam" id="PF00561"/>
    </source>
</evidence>
<dbReference type="InterPro" id="IPR029058">
    <property type="entry name" value="AB_hydrolase_fold"/>
</dbReference>
<protein>
    <recommendedName>
        <fullName evidence="2">AB hydrolase-1 domain-containing protein</fullName>
    </recommendedName>
</protein>
<dbReference type="PANTHER" id="PTHR43798">
    <property type="entry name" value="MONOACYLGLYCEROL LIPASE"/>
    <property type="match status" value="1"/>
</dbReference>
<name>A0A328VFQ3_9CHLR</name>
<comment type="caution">
    <text evidence="3">The sequence shown here is derived from an EMBL/GenBank/DDBJ whole genome shotgun (WGS) entry which is preliminary data.</text>
</comment>
<dbReference type="OrthoDB" id="9773293at2"/>
<dbReference type="InterPro" id="IPR000073">
    <property type="entry name" value="AB_hydrolase_1"/>
</dbReference>
<dbReference type="GO" id="GO:0016787">
    <property type="term" value="F:hydrolase activity"/>
    <property type="evidence" value="ECO:0007669"/>
    <property type="project" value="UniProtKB-KW"/>
</dbReference>
<proteinExistence type="predicted"/>
<dbReference type="PANTHER" id="PTHR43798:SF31">
    <property type="entry name" value="AB HYDROLASE SUPERFAMILY PROTEIN YCLE"/>
    <property type="match status" value="1"/>
</dbReference>
<dbReference type="InterPro" id="IPR050266">
    <property type="entry name" value="AB_hydrolase_sf"/>
</dbReference>
<dbReference type="Gene3D" id="3.40.50.1820">
    <property type="entry name" value="alpha/beta hydrolase"/>
    <property type="match status" value="1"/>
</dbReference>
<sequence length="274" mass="31006">MTEADRAGGRIERTIEVQGIATHLFEAGPPTAPPLLYLHGTHLGNLWLDYHRLLAQRFHLFAPDIPGFGLSERPDWMHDMSDYVLYFRDLMAALSLERVALVGHSLGGWMAAEIAVWYPERVSRLVLSNAAGLRVKGVPMADIFALSPQRLLETCFENLMAAAPLIPREINTDYFVRLYAERTTLAALAWNPHYDPRLARRLQRLNCPTLIIWGARDRLIPAAYGEEWQRLIPGAQLVMLEGTGHMPMFEVCEQWVAHVSAFLQESQPQEVKPS</sequence>